<keyword evidence="4" id="KW-1185">Reference proteome</keyword>
<dbReference type="InterPro" id="IPR045864">
    <property type="entry name" value="aa-tRNA-synth_II/BPL/LPL"/>
</dbReference>
<organism evidence="3 4">
    <name type="scientific">Vanilla planifolia</name>
    <name type="common">Vanilla</name>
    <dbReference type="NCBI Taxonomy" id="51239"/>
    <lineage>
        <taxon>Eukaryota</taxon>
        <taxon>Viridiplantae</taxon>
        <taxon>Streptophyta</taxon>
        <taxon>Embryophyta</taxon>
        <taxon>Tracheophyta</taxon>
        <taxon>Spermatophyta</taxon>
        <taxon>Magnoliopsida</taxon>
        <taxon>Liliopsida</taxon>
        <taxon>Asparagales</taxon>
        <taxon>Orchidaceae</taxon>
        <taxon>Vanilloideae</taxon>
        <taxon>Vanilleae</taxon>
        <taxon>Vanilla</taxon>
    </lineage>
</organism>
<dbReference type="PANTHER" id="PTHR43506">
    <property type="entry name" value="BIOTIN/LIPOATE A/B PROTEIN LIGASE FAMILY"/>
    <property type="match status" value="1"/>
</dbReference>
<feature type="domain" description="Ig-like" evidence="2">
    <location>
        <begin position="628"/>
        <end position="726"/>
    </location>
</feature>
<dbReference type="InterPro" id="IPR007763">
    <property type="entry name" value="NDUFA12"/>
</dbReference>
<dbReference type="InterPro" id="IPR042526">
    <property type="entry name" value="Atg5_HR"/>
</dbReference>
<dbReference type="Gene3D" id="3.10.20.90">
    <property type="entry name" value="Phosphatidylinositol 3-kinase Catalytic Subunit, Chain A, domain 1"/>
    <property type="match status" value="1"/>
</dbReference>
<evidence type="ECO:0000313" key="3">
    <source>
        <dbReference type="EMBL" id="KAG0497887.1"/>
    </source>
</evidence>
<dbReference type="Pfam" id="PF21948">
    <property type="entry name" value="LplA-B_cat"/>
    <property type="match status" value="1"/>
</dbReference>
<name>A0A835VGE7_VANPL</name>
<dbReference type="Pfam" id="PF05071">
    <property type="entry name" value="NDUFA12"/>
    <property type="match status" value="1"/>
</dbReference>
<reference evidence="3 4" key="1">
    <citation type="journal article" date="2020" name="Nat. Food">
        <title>A phased Vanilla planifolia genome enables genetic improvement of flavour and production.</title>
        <authorList>
            <person name="Hasing T."/>
            <person name="Tang H."/>
            <person name="Brym M."/>
            <person name="Khazi F."/>
            <person name="Huang T."/>
            <person name="Chambers A.H."/>
        </authorList>
    </citation>
    <scope>NUCLEOTIDE SEQUENCE [LARGE SCALE GENOMIC DNA]</scope>
    <source>
        <tissue evidence="3">Leaf</tissue>
    </source>
</reference>
<evidence type="ECO:0000313" key="4">
    <source>
        <dbReference type="Proteomes" id="UP000636800"/>
    </source>
</evidence>
<dbReference type="Pfam" id="PF04106">
    <property type="entry name" value="ATG5_UblB"/>
    <property type="match status" value="1"/>
</dbReference>
<proteinExistence type="inferred from homology"/>
<dbReference type="GO" id="GO:0045271">
    <property type="term" value="C:respiratory chain complex I"/>
    <property type="evidence" value="ECO:0007669"/>
    <property type="project" value="InterPro"/>
</dbReference>
<dbReference type="Proteomes" id="UP000636800">
    <property type="component" value="Chromosome 1"/>
</dbReference>
<evidence type="ECO:0000256" key="1">
    <source>
        <dbReference type="ARBA" id="ARBA00007355"/>
    </source>
</evidence>
<sequence length="884" mass="99713">MSSLGLMEIKEYSTGVLFDLLCAEPERPWNLTVHFRAPPGDILIPCDGEDSVKWSFINSLKEAAYIINGNCKNIMNMSQADQSELWQSLIKGNMDGYARVSSRLKIGPFGDDAAKPTSGNESTGTARSSRIPVRLYLRVLGDDEDDLEDVTAIDSHYVTFKSAMRSLLPDLFVDKGDEIEALKDDVETIGIVESIFSPEESKCLDLEAMKPNSPKKAYQIKTIRVQGIEVEWDLPFFWVFIKKRNKNAIKTLRRRWEGERYGFGGEGVFKAIREKGVRNLLKEIKEEGYLNCFLDGNLLQTKIHNIGATVVGVDKFGNKYYERLENTQFGRHRWVEYAQKDRYNASQVPPEWHGWLHYITDHTGDELLMLKPRRYGVEHKENFSGKVKSLSTIPRAMLSILAKETGPDTSHGNPQRPLEIICRQAPLVYNAASPEPLRPLNHLPAPVPLRPSATLPATAVSFWSNGGVTAVAASPTYGTRLLQILPGVLPSLTPRRPPVFPIVIASTSLQLPVTVVVLLVCISCQRAASLSFPLSQGFIVGLELFRCSYSVMHISGARDVCLPLLNLIRTRGFPILQQLHLEERLLRTSSSNWCIINDGTNQVNVVMGLSGRPAELIDIELLLQDRIPVIRRFTGGGTVVVDNKTIFVTFICNKDAIIGLQPYPRPIMSWSGHFYEKVFNGFGNFHLKENGVVSVRVSEARNHSDFLCRMKDYLTSRSTFIDETVASLDDHFDVKHVQLESVNEAKVTPYSYSTKLLEEDLQAYFSQHSSGQKPARRLVRPKLEREKDLGFLLRASVDRERDQHLSPSPPSKEMAGALQYLESQRSERPELAEWYAALADLYQRKLWHQLTLKLDQFVALALVQLEELKIFDLENEVPISIELS</sequence>
<gene>
    <name evidence="3" type="ORF">HPP92_002578</name>
</gene>
<dbReference type="InterPro" id="IPR048318">
    <property type="entry name" value="ATG5_UblB"/>
</dbReference>
<comment type="caution">
    <text evidence="3">The sequence shown here is derived from an EMBL/GenBank/DDBJ whole genome shotgun (WGS) entry which is preliminary data.</text>
</comment>
<evidence type="ECO:0000259" key="2">
    <source>
        <dbReference type="PROSITE" id="PS50835"/>
    </source>
</evidence>
<dbReference type="InterPro" id="IPR048940">
    <property type="entry name" value="ATG5_HBR"/>
</dbReference>
<accession>A0A835VGE7</accession>
<dbReference type="Pfam" id="PF20637">
    <property type="entry name" value="ATG5_HBR"/>
    <property type="match status" value="1"/>
</dbReference>
<dbReference type="PANTHER" id="PTHR43506:SF1">
    <property type="entry name" value="BPL_LPL CATALYTIC DOMAIN-CONTAINING PROTEIN"/>
    <property type="match status" value="1"/>
</dbReference>
<dbReference type="AlphaFoldDB" id="A0A835VGE7"/>
<dbReference type="PROSITE" id="PS50835">
    <property type="entry name" value="IG_LIKE"/>
    <property type="match status" value="1"/>
</dbReference>
<dbReference type="InterPro" id="IPR053264">
    <property type="entry name" value="Lipoate-ligase_2_inactive"/>
</dbReference>
<dbReference type="InterPro" id="IPR004143">
    <property type="entry name" value="BPL_LPL_catalytic"/>
</dbReference>
<dbReference type="Gene3D" id="3.30.930.10">
    <property type="entry name" value="Bira Bifunctional Protein, Domain 2"/>
    <property type="match status" value="1"/>
</dbReference>
<dbReference type="SUPFAM" id="SSF55681">
    <property type="entry name" value="Class II aaRS and biotin synthetases"/>
    <property type="match status" value="1"/>
</dbReference>
<dbReference type="EMBL" id="JADCNL010000001">
    <property type="protein sequence ID" value="KAG0497887.1"/>
    <property type="molecule type" value="Genomic_DNA"/>
</dbReference>
<dbReference type="InterPro" id="IPR042527">
    <property type="entry name" value="Atg5_UblA_dom_sf"/>
</dbReference>
<dbReference type="Gene3D" id="3.10.20.620">
    <property type="match status" value="1"/>
</dbReference>
<protein>
    <recommendedName>
        <fullName evidence="2">Ig-like domain-containing protein</fullName>
    </recommendedName>
</protein>
<dbReference type="Gene3D" id="1.10.246.190">
    <property type="entry name" value="Autophagy protein Apg5, helix rich domain"/>
    <property type="match status" value="1"/>
</dbReference>
<comment type="similarity">
    <text evidence="1">Belongs to the complex I NDUFA12 subunit family.</text>
</comment>
<dbReference type="FunFam" id="1.10.246.190:FF:000002">
    <property type="entry name" value="Autophagy protein 5"/>
    <property type="match status" value="1"/>
</dbReference>
<dbReference type="InterPro" id="IPR007110">
    <property type="entry name" value="Ig-like_dom"/>
</dbReference>